<proteinExistence type="predicted"/>
<protein>
    <submittedName>
        <fullName evidence="1">Uncharacterized protein</fullName>
    </submittedName>
</protein>
<sequence length="27" mass="3135">MTLAYLHARNLFCTGTYGGLHFNIEQY</sequence>
<organism evidence="1 2">
    <name type="scientific">Hyella patelloides LEGE 07179</name>
    <dbReference type="NCBI Taxonomy" id="945734"/>
    <lineage>
        <taxon>Bacteria</taxon>
        <taxon>Bacillati</taxon>
        <taxon>Cyanobacteriota</taxon>
        <taxon>Cyanophyceae</taxon>
        <taxon>Pleurocapsales</taxon>
        <taxon>Hyellaceae</taxon>
        <taxon>Hyella</taxon>
    </lineage>
</organism>
<dbReference type="Proteomes" id="UP000320055">
    <property type="component" value="Unassembled WGS sequence"/>
</dbReference>
<reference evidence="1 2" key="1">
    <citation type="submission" date="2019-01" db="EMBL/GenBank/DDBJ databases">
        <authorList>
            <person name="Brito A."/>
        </authorList>
    </citation>
    <scope>NUCLEOTIDE SEQUENCE [LARGE SCALE GENOMIC DNA]</scope>
    <source>
        <strain evidence="1">1</strain>
    </source>
</reference>
<dbReference type="EMBL" id="CAACVJ010000434">
    <property type="protein sequence ID" value="VEP16740.1"/>
    <property type="molecule type" value="Genomic_DNA"/>
</dbReference>
<gene>
    <name evidence="1" type="ORF">H1P_490022</name>
</gene>
<accession>A0A563VZ94</accession>
<keyword evidence="2" id="KW-1185">Reference proteome</keyword>
<evidence type="ECO:0000313" key="1">
    <source>
        <dbReference type="EMBL" id="VEP16740.1"/>
    </source>
</evidence>
<name>A0A563VZ94_9CYAN</name>
<evidence type="ECO:0000313" key="2">
    <source>
        <dbReference type="Proteomes" id="UP000320055"/>
    </source>
</evidence>
<dbReference type="AlphaFoldDB" id="A0A563VZ94"/>